<accession>A0A2N0YY58</accession>
<evidence type="ECO:0008006" key="3">
    <source>
        <dbReference type="Google" id="ProtNLM"/>
    </source>
</evidence>
<dbReference type="InterPro" id="IPR025056">
    <property type="entry name" value="DUF3993"/>
</dbReference>
<protein>
    <recommendedName>
        <fullName evidence="3">DUF3993 domain-containing protein</fullName>
    </recommendedName>
</protein>
<comment type="caution">
    <text evidence="1">The sequence shown here is derived from an EMBL/GenBank/DDBJ whole genome shotgun (WGS) entry which is preliminary data.</text>
</comment>
<dbReference type="EMBL" id="PISE01000046">
    <property type="protein sequence ID" value="PKG22188.1"/>
    <property type="molecule type" value="Genomic_DNA"/>
</dbReference>
<dbReference type="OrthoDB" id="2680601at2"/>
<dbReference type="Proteomes" id="UP000233375">
    <property type="component" value="Unassembled WGS sequence"/>
</dbReference>
<proteinExistence type="predicted"/>
<evidence type="ECO:0000313" key="2">
    <source>
        <dbReference type="Proteomes" id="UP000233375"/>
    </source>
</evidence>
<name>A0A2N0YY58_9BACI</name>
<keyword evidence="2" id="KW-1185">Reference proteome</keyword>
<dbReference type="Pfam" id="PF13158">
    <property type="entry name" value="DUF3993"/>
    <property type="match status" value="1"/>
</dbReference>
<dbReference type="RefSeq" id="WP_101178739.1">
    <property type="nucleotide sequence ID" value="NZ_PISE01000046.1"/>
</dbReference>
<organism evidence="1 2">
    <name type="scientific">Niallia nealsonii</name>
    <dbReference type="NCBI Taxonomy" id="115979"/>
    <lineage>
        <taxon>Bacteria</taxon>
        <taxon>Bacillati</taxon>
        <taxon>Bacillota</taxon>
        <taxon>Bacilli</taxon>
        <taxon>Bacillales</taxon>
        <taxon>Bacillaceae</taxon>
        <taxon>Niallia</taxon>
    </lineage>
</organism>
<gene>
    <name evidence="1" type="ORF">CWS01_18780</name>
</gene>
<evidence type="ECO:0000313" key="1">
    <source>
        <dbReference type="EMBL" id="PKG22188.1"/>
    </source>
</evidence>
<sequence>MRKVATFFIVCFLFVFIVSPRPSIGAEKLSSKEEVMQFLKNAFYAQTSLTEKKRSLQEIHAVLAPYFTGKYENLFLQKNLVGHSNQYQTYGSDFAPYYIPFFDFADKTTVDFEGKVIYVYELFEQDEENPTAYERHYEGLLLRKEKDGWKVSKLWKDNEIRAYLNQKKTSDRTGIYWASYVSTLVFYPDKTNMARNYSKEGKAEEKSFFYF</sequence>
<reference evidence="1 2" key="1">
    <citation type="journal article" date="2003" name="Int. J. Syst. Evol. Microbiol.">
        <title>Bacillus nealsonii sp. nov., isolated from a spacecraft-assembly facility, whose spores are gamma-radiation resistant.</title>
        <authorList>
            <person name="Venkateswaran K."/>
            <person name="Kempf M."/>
            <person name="Chen F."/>
            <person name="Satomi M."/>
            <person name="Nicholson W."/>
            <person name="Kern R."/>
        </authorList>
    </citation>
    <scope>NUCLEOTIDE SEQUENCE [LARGE SCALE GENOMIC DNA]</scope>
    <source>
        <strain evidence="1 2">FO-92</strain>
    </source>
</reference>
<dbReference type="AlphaFoldDB" id="A0A2N0YY58"/>